<dbReference type="OrthoDB" id="6777760at2759"/>
<accession>A0A9P0CTV1</accession>
<reference evidence="1" key="1">
    <citation type="submission" date="2022-01" db="EMBL/GenBank/DDBJ databases">
        <authorList>
            <person name="King R."/>
        </authorList>
    </citation>
    <scope>NUCLEOTIDE SEQUENCE</scope>
</reference>
<keyword evidence="2" id="KW-1185">Reference proteome</keyword>
<dbReference type="EMBL" id="OV651814">
    <property type="protein sequence ID" value="CAH1105975.1"/>
    <property type="molecule type" value="Genomic_DNA"/>
</dbReference>
<name>A0A9P0CTV1_9CUCU</name>
<dbReference type="Proteomes" id="UP001153636">
    <property type="component" value="Chromosome 2"/>
</dbReference>
<sequence>MRQSHVIQIKGQCSASVYANASPEAKLKMHKKYDEVARILKYADKELAVNEKYVCSACIDLQKVLVTPHSQVSPFYYKSKLATCNLMVYDRLLLHLDEEIAKR</sequence>
<gene>
    <name evidence="1" type="ORF">PSYICH_LOCUS6378</name>
</gene>
<evidence type="ECO:0000313" key="1">
    <source>
        <dbReference type="EMBL" id="CAH1105975.1"/>
    </source>
</evidence>
<dbReference type="AlphaFoldDB" id="A0A9P0CTV1"/>
<protein>
    <submittedName>
        <fullName evidence="1">Uncharacterized protein</fullName>
    </submittedName>
</protein>
<organism evidence="1 2">
    <name type="scientific">Psylliodes chrysocephalus</name>
    <dbReference type="NCBI Taxonomy" id="3402493"/>
    <lineage>
        <taxon>Eukaryota</taxon>
        <taxon>Metazoa</taxon>
        <taxon>Ecdysozoa</taxon>
        <taxon>Arthropoda</taxon>
        <taxon>Hexapoda</taxon>
        <taxon>Insecta</taxon>
        <taxon>Pterygota</taxon>
        <taxon>Neoptera</taxon>
        <taxon>Endopterygota</taxon>
        <taxon>Coleoptera</taxon>
        <taxon>Polyphaga</taxon>
        <taxon>Cucujiformia</taxon>
        <taxon>Chrysomeloidea</taxon>
        <taxon>Chrysomelidae</taxon>
        <taxon>Galerucinae</taxon>
        <taxon>Alticini</taxon>
        <taxon>Psylliodes</taxon>
    </lineage>
</organism>
<evidence type="ECO:0000313" key="2">
    <source>
        <dbReference type="Proteomes" id="UP001153636"/>
    </source>
</evidence>
<proteinExistence type="predicted"/>